<dbReference type="EMBL" id="CBTN010000008">
    <property type="protein sequence ID" value="CDH50976.1"/>
    <property type="molecule type" value="Genomic_DNA"/>
</dbReference>
<organism evidence="4 5">
    <name type="scientific">Lichtheimia corymbifera JMRC:FSU:9682</name>
    <dbReference type="NCBI Taxonomy" id="1263082"/>
    <lineage>
        <taxon>Eukaryota</taxon>
        <taxon>Fungi</taxon>
        <taxon>Fungi incertae sedis</taxon>
        <taxon>Mucoromycota</taxon>
        <taxon>Mucoromycotina</taxon>
        <taxon>Mucoromycetes</taxon>
        <taxon>Mucorales</taxon>
        <taxon>Lichtheimiaceae</taxon>
        <taxon>Lichtheimia</taxon>
    </lineage>
</organism>
<feature type="region of interest" description="Disordered" evidence="2">
    <location>
        <begin position="257"/>
        <end position="320"/>
    </location>
</feature>
<evidence type="ECO:0000259" key="3">
    <source>
        <dbReference type="PROSITE" id="PS50217"/>
    </source>
</evidence>
<gene>
    <name evidence="4" type="ORF">LCOR_02649.1</name>
</gene>
<dbReference type="CDD" id="cd14688">
    <property type="entry name" value="bZIP_YAP"/>
    <property type="match status" value="1"/>
</dbReference>
<sequence>MDQPSFESINDFLLQQDNFPWPPRSTESQQSMPASHASAPISLIPLQQQPYAPAQDPSFNLPPQDFLMLNSVTAPPTSSDQLYPTPQEQQQQQQPTRVRKKPGRKPNPATPFLRKAQNRAAQRAFRERKEQHLRELEETIQTMRKERKAMIKELNETSKEAKQYKAEACFLRSLLLTMQLTCLHNKIDIPEHGPFFTQQTISEIECTVPFAIPVYKSAIKIYEDTMGQLVADATGGAFNPRANKRDAVRWEDNVLARDEDDGDNKAEEQQQHHDTPTTSDDDNNKPSGSQQQQHDEDEDDDTPMTLDDSGNEDSSTSAPANKDAIHQLGIQLRIQSKLMSLGPMTSGLHPSYLQLTVPHDPRIDLIPNPMMRDRMIIYRDLIDYDRCFALLLNGSLFHGGDPTNPMNWELPLDFVNEFWFMCSLYRSRNMHTFLTLQASSGMDHERRFGLRLEYGNKNDSNDLLDEFLDMQSQQMELRSNDPDRPRLPQYLYESFRSPPSLRNPVETATLDDMMELFNLSQVLKL</sequence>
<dbReference type="PANTHER" id="PTHR38116:SF9">
    <property type="entry name" value="BZIP DOMAIN-CONTAINING PROTEIN"/>
    <property type="match status" value="1"/>
</dbReference>
<feature type="compositionally biased region" description="Polar residues" evidence="2">
    <location>
        <begin position="1"/>
        <end position="18"/>
    </location>
</feature>
<feature type="compositionally biased region" description="Polar residues" evidence="2">
    <location>
        <begin position="70"/>
        <end position="86"/>
    </location>
</feature>
<dbReference type="STRING" id="1263082.A0A068RPT7"/>
<dbReference type="AlphaFoldDB" id="A0A068RPT7"/>
<evidence type="ECO:0000256" key="1">
    <source>
        <dbReference type="SAM" id="Coils"/>
    </source>
</evidence>
<dbReference type="SMART" id="SM00338">
    <property type="entry name" value="BRLZ"/>
    <property type="match status" value="1"/>
</dbReference>
<feature type="domain" description="BZIP" evidence="3">
    <location>
        <begin position="114"/>
        <end position="167"/>
    </location>
</feature>
<dbReference type="Gene3D" id="1.20.5.170">
    <property type="match status" value="1"/>
</dbReference>
<protein>
    <recommendedName>
        <fullName evidence="3">BZIP domain-containing protein</fullName>
    </recommendedName>
</protein>
<keyword evidence="5" id="KW-1185">Reference proteome</keyword>
<comment type="caution">
    <text evidence="4">The sequence shown here is derived from an EMBL/GenBank/DDBJ whole genome shotgun (WGS) entry which is preliminary data.</text>
</comment>
<proteinExistence type="predicted"/>
<accession>A0A068RPT7</accession>
<dbReference type="Pfam" id="PF00170">
    <property type="entry name" value="bZIP_1"/>
    <property type="match status" value="1"/>
</dbReference>
<evidence type="ECO:0000313" key="4">
    <source>
        <dbReference type="EMBL" id="CDH50976.1"/>
    </source>
</evidence>
<name>A0A068RPT7_9FUNG</name>
<reference evidence="4" key="1">
    <citation type="submission" date="2013-08" db="EMBL/GenBank/DDBJ databases">
        <title>Gene expansion shapes genome architecture in the human pathogen Lichtheimia corymbifera: an evolutionary genomics analysis in the ancient terrestrial Mucorales (Mucoromycotina).</title>
        <authorList>
            <person name="Schwartze V.U."/>
            <person name="Winter S."/>
            <person name="Shelest E."/>
            <person name="Marcet-Houben M."/>
            <person name="Horn F."/>
            <person name="Wehner S."/>
            <person name="Hoffmann K."/>
            <person name="Riege K."/>
            <person name="Sammeth M."/>
            <person name="Nowrousian M."/>
            <person name="Valiante V."/>
            <person name="Linde J."/>
            <person name="Jacobsen I.D."/>
            <person name="Marz M."/>
            <person name="Brakhage A.A."/>
            <person name="Gabaldon T."/>
            <person name="Bocker S."/>
            <person name="Voigt K."/>
        </authorList>
    </citation>
    <scope>NUCLEOTIDE SEQUENCE [LARGE SCALE GENOMIC DNA]</scope>
    <source>
        <strain evidence="4">FSU 9682</strain>
    </source>
</reference>
<dbReference type="VEuPathDB" id="FungiDB:LCOR_02649.1"/>
<dbReference type="Proteomes" id="UP000027586">
    <property type="component" value="Unassembled WGS sequence"/>
</dbReference>
<dbReference type="PROSITE" id="PS50217">
    <property type="entry name" value="BZIP"/>
    <property type="match status" value="1"/>
</dbReference>
<dbReference type="InterPro" id="IPR004827">
    <property type="entry name" value="bZIP"/>
</dbReference>
<feature type="coiled-coil region" evidence="1">
    <location>
        <begin position="126"/>
        <end position="167"/>
    </location>
</feature>
<dbReference type="Pfam" id="PF11905">
    <property type="entry name" value="DUF3425"/>
    <property type="match status" value="1"/>
</dbReference>
<dbReference type="InterPro" id="IPR021833">
    <property type="entry name" value="DUF3425"/>
</dbReference>
<dbReference type="PROSITE" id="PS00036">
    <property type="entry name" value="BZIP_BASIC"/>
    <property type="match status" value="1"/>
</dbReference>
<dbReference type="PANTHER" id="PTHR38116">
    <property type="entry name" value="CHROMOSOME 7, WHOLE GENOME SHOTGUN SEQUENCE"/>
    <property type="match status" value="1"/>
</dbReference>
<dbReference type="OrthoDB" id="2245989at2759"/>
<evidence type="ECO:0000256" key="2">
    <source>
        <dbReference type="SAM" id="MobiDB-lite"/>
    </source>
</evidence>
<dbReference type="SUPFAM" id="SSF57959">
    <property type="entry name" value="Leucine zipper domain"/>
    <property type="match status" value="1"/>
</dbReference>
<evidence type="ECO:0000313" key="5">
    <source>
        <dbReference type="Proteomes" id="UP000027586"/>
    </source>
</evidence>
<feature type="region of interest" description="Disordered" evidence="2">
    <location>
        <begin position="1"/>
        <end position="112"/>
    </location>
</feature>
<dbReference type="InterPro" id="IPR046347">
    <property type="entry name" value="bZIP_sf"/>
</dbReference>
<keyword evidence="1" id="KW-0175">Coiled coil</keyword>
<feature type="compositionally biased region" description="Basic and acidic residues" evidence="2">
    <location>
        <begin position="257"/>
        <end position="275"/>
    </location>
</feature>
<dbReference type="GO" id="GO:0003700">
    <property type="term" value="F:DNA-binding transcription factor activity"/>
    <property type="evidence" value="ECO:0007669"/>
    <property type="project" value="InterPro"/>
</dbReference>